<accession>A0A9Q1BWD6</accession>
<keyword evidence="1" id="KW-0812">Transmembrane</keyword>
<dbReference type="InterPro" id="IPR014716">
    <property type="entry name" value="Fibrinogen_a/b/g_C_1"/>
</dbReference>
<feature type="domain" description="Fibrinogen C-terminal" evidence="2">
    <location>
        <begin position="131"/>
        <end position="370"/>
    </location>
</feature>
<dbReference type="InterPro" id="IPR036056">
    <property type="entry name" value="Fibrinogen-like_C"/>
</dbReference>
<dbReference type="Pfam" id="PF00147">
    <property type="entry name" value="Fibrinogen_C"/>
    <property type="match status" value="1"/>
</dbReference>
<dbReference type="Gene3D" id="3.90.215.10">
    <property type="entry name" value="Gamma Fibrinogen, chain A, domain 1"/>
    <property type="match status" value="1"/>
</dbReference>
<dbReference type="InterPro" id="IPR002181">
    <property type="entry name" value="Fibrinogen_a/b/g_C_dom"/>
</dbReference>
<evidence type="ECO:0000256" key="1">
    <source>
        <dbReference type="SAM" id="Phobius"/>
    </source>
</evidence>
<sequence>MKKELNERRNHIINAWILGYAPSVEPEGLADREIKEIWLYATQLSAAYKMFFSWNQRSTCYIYPLFMMGIACFALVNGCTFINTDCTLKCVCRNDQINCNTNFRCSPYAECREDDGIRGCYCNEGFKGDGETCTPLYRDCYDVYEAGITADGVYSILPAGWPGEPFSVLCNMTSDGGGWTVFQRRIDSVTDFYRNWASYKNGFGSLESDFWLGNEQLHYLTKQKVYQLRIDMVTSQDSSLLQTYPEFAVGNESVNYKMILDRGNARTGLYFNTGRSFSTYDRDNDRCSVYNCAVQHRGGWWYGGASSWCHSCYGSHCSNIYVNGCSTACTDSNLNGDYNGGNGQTIIWYRNAAGRYCSMKYADMKIRPVT</sequence>
<comment type="caution">
    <text evidence="3">The sequence shown here is derived from an EMBL/GenBank/DDBJ whole genome shotgun (WGS) entry which is preliminary data.</text>
</comment>
<feature type="transmembrane region" description="Helical" evidence="1">
    <location>
        <begin position="60"/>
        <end position="83"/>
    </location>
</feature>
<reference evidence="3" key="1">
    <citation type="submission" date="2021-10" db="EMBL/GenBank/DDBJ databases">
        <title>Tropical sea cucumber genome reveals ecological adaptation and Cuvierian tubules defense mechanism.</title>
        <authorList>
            <person name="Chen T."/>
        </authorList>
    </citation>
    <scope>NUCLEOTIDE SEQUENCE</scope>
    <source>
        <strain evidence="3">Nanhai2018</strain>
        <tissue evidence="3">Muscle</tissue>
    </source>
</reference>
<evidence type="ECO:0000313" key="4">
    <source>
        <dbReference type="Proteomes" id="UP001152320"/>
    </source>
</evidence>
<name>A0A9Q1BWD6_HOLLE</name>
<evidence type="ECO:0000313" key="3">
    <source>
        <dbReference type="EMBL" id="KAJ8033834.1"/>
    </source>
</evidence>
<dbReference type="PROSITE" id="PS51406">
    <property type="entry name" value="FIBRINOGEN_C_2"/>
    <property type="match status" value="1"/>
</dbReference>
<keyword evidence="1" id="KW-0472">Membrane</keyword>
<dbReference type="Pfam" id="PF12714">
    <property type="entry name" value="TILa"/>
    <property type="match status" value="1"/>
</dbReference>
<dbReference type="AlphaFoldDB" id="A0A9Q1BWD6"/>
<dbReference type="InterPro" id="IPR050373">
    <property type="entry name" value="Fibrinogen_C-term_domain"/>
</dbReference>
<organism evidence="3 4">
    <name type="scientific">Holothuria leucospilota</name>
    <name type="common">Black long sea cucumber</name>
    <name type="synonym">Mertensiothuria leucospilota</name>
    <dbReference type="NCBI Taxonomy" id="206669"/>
    <lineage>
        <taxon>Eukaryota</taxon>
        <taxon>Metazoa</taxon>
        <taxon>Echinodermata</taxon>
        <taxon>Eleutherozoa</taxon>
        <taxon>Echinozoa</taxon>
        <taxon>Holothuroidea</taxon>
        <taxon>Aspidochirotacea</taxon>
        <taxon>Aspidochirotida</taxon>
        <taxon>Holothuriidae</taxon>
        <taxon>Holothuria</taxon>
    </lineage>
</organism>
<dbReference type="GO" id="GO:0005615">
    <property type="term" value="C:extracellular space"/>
    <property type="evidence" value="ECO:0007669"/>
    <property type="project" value="TreeGrafter"/>
</dbReference>
<keyword evidence="4" id="KW-1185">Reference proteome</keyword>
<dbReference type="NCBIfam" id="NF040941">
    <property type="entry name" value="GGGWT_bact"/>
    <property type="match status" value="1"/>
</dbReference>
<dbReference type="SMART" id="SM00186">
    <property type="entry name" value="FBG"/>
    <property type="match status" value="1"/>
</dbReference>
<dbReference type="PROSITE" id="PS01186">
    <property type="entry name" value="EGF_2"/>
    <property type="match status" value="1"/>
</dbReference>
<proteinExistence type="predicted"/>
<dbReference type="Proteomes" id="UP001152320">
    <property type="component" value="Chromosome 11"/>
</dbReference>
<dbReference type="PANTHER" id="PTHR19143:SF444">
    <property type="entry name" value="PROTEIN SCABROUS"/>
    <property type="match status" value="1"/>
</dbReference>
<keyword evidence="1" id="KW-1133">Transmembrane helix</keyword>
<dbReference type="PANTHER" id="PTHR19143">
    <property type="entry name" value="FIBRINOGEN/TENASCIN/ANGIOPOEITIN"/>
    <property type="match status" value="1"/>
</dbReference>
<gene>
    <name evidence="3" type="ORF">HOLleu_24197</name>
</gene>
<dbReference type="SUPFAM" id="SSF56496">
    <property type="entry name" value="Fibrinogen C-terminal domain-like"/>
    <property type="match status" value="1"/>
</dbReference>
<protein>
    <submittedName>
        <fullName evidence="3">Ryncolin-4</fullName>
    </submittedName>
</protein>
<dbReference type="EMBL" id="JAIZAY010000011">
    <property type="protein sequence ID" value="KAJ8033834.1"/>
    <property type="molecule type" value="Genomic_DNA"/>
</dbReference>
<dbReference type="InterPro" id="IPR025615">
    <property type="entry name" value="TILa_dom"/>
</dbReference>
<evidence type="ECO:0000259" key="2">
    <source>
        <dbReference type="PROSITE" id="PS51406"/>
    </source>
</evidence>
<dbReference type="CDD" id="cd00087">
    <property type="entry name" value="FReD"/>
    <property type="match status" value="1"/>
</dbReference>
<dbReference type="InterPro" id="IPR000742">
    <property type="entry name" value="EGF"/>
</dbReference>